<organism evidence="2 3">
    <name type="scientific">Parathielavia appendiculata</name>
    <dbReference type="NCBI Taxonomy" id="2587402"/>
    <lineage>
        <taxon>Eukaryota</taxon>
        <taxon>Fungi</taxon>
        <taxon>Dikarya</taxon>
        <taxon>Ascomycota</taxon>
        <taxon>Pezizomycotina</taxon>
        <taxon>Sordariomycetes</taxon>
        <taxon>Sordariomycetidae</taxon>
        <taxon>Sordariales</taxon>
        <taxon>Chaetomiaceae</taxon>
        <taxon>Parathielavia</taxon>
    </lineage>
</organism>
<dbReference type="EMBL" id="MU853224">
    <property type="protein sequence ID" value="KAK4127184.1"/>
    <property type="molecule type" value="Genomic_DNA"/>
</dbReference>
<keyword evidence="3" id="KW-1185">Reference proteome</keyword>
<comment type="caution">
    <text evidence="2">The sequence shown here is derived from an EMBL/GenBank/DDBJ whole genome shotgun (WGS) entry which is preliminary data.</text>
</comment>
<dbReference type="Proteomes" id="UP001302602">
    <property type="component" value="Unassembled WGS sequence"/>
</dbReference>
<feature type="region of interest" description="Disordered" evidence="1">
    <location>
        <begin position="105"/>
        <end position="161"/>
    </location>
</feature>
<gene>
    <name evidence="2" type="ORF">N657DRAFT_196018</name>
</gene>
<evidence type="ECO:0000256" key="1">
    <source>
        <dbReference type="SAM" id="MobiDB-lite"/>
    </source>
</evidence>
<feature type="compositionally biased region" description="Basic residues" evidence="1">
    <location>
        <begin position="125"/>
        <end position="134"/>
    </location>
</feature>
<name>A0AAN6U6Q3_9PEZI</name>
<protein>
    <submittedName>
        <fullName evidence="2">Uncharacterized protein</fullName>
    </submittedName>
</protein>
<dbReference type="GeneID" id="87822944"/>
<reference evidence="2" key="1">
    <citation type="journal article" date="2023" name="Mol. Phylogenet. Evol.">
        <title>Genome-scale phylogeny and comparative genomics of the fungal order Sordariales.</title>
        <authorList>
            <person name="Hensen N."/>
            <person name="Bonometti L."/>
            <person name="Westerberg I."/>
            <person name="Brannstrom I.O."/>
            <person name="Guillou S."/>
            <person name="Cros-Aarteil S."/>
            <person name="Calhoun S."/>
            <person name="Haridas S."/>
            <person name="Kuo A."/>
            <person name="Mondo S."/>
            <person name="Pangilinan J."/>
            <person name="Riley R."/>
            <person name="LaButti K."/>
            <person name="Andreopoulos B."/>
            <person name="Lipzen A."/>
            <person name="Chen C."/>
            <person name="Yan M."/>
            <person name="Daum C."/>
            <person name="Ng V."/>
            <person name="Clum A."/>
            <person name="Steindorff A."/>
            <person name="Ohm R.A."/>
            <person name="Martin F."/>
            <person name="Silar P."/>
            <person name="Natvig D.O."/>
            <person name="Lalanne C."/>
            <person name="Gautier V."/>
            <person name="Ament-Velasquez S.L."/>
            <person name="Kruys A."/>
            <person name="Hutchinson M.I."/>
            <person name="Powell A.J."/>
            <person name="Barry K."/>
            <person name="Miller A.N."/>
            <person name="Grigoriev I.V."/>
            <person name="Debuchy R."/>
            <person name="Gladieux P."/>
            <person name="Hiltunen Thoren M."/>
            <person name="Johannesson H."/>
        </authorList>
    </citation>
    <scope>NUCLEOTIDE SEQUENCE</scope>
    <source>
        <strain evidence="2">CBS 731.68</strain>
    </source>
</reference>
<dbReference type="AlphaFoldDB" id="A0AAN6U6Q3"/>
<proteinExistence type="predicted"/>
<dbReference type="RefSeq" id="XP_062650955.1">
    <property type="nucleotide sequence ID" value="XM_062786178.1"/>
</dbReference>
<sequence>MLCGGTLDTTQADRRQLRFAAPPIHDIPPLFVTLVLLQHWTCLEDWLDAALYCIKTGSKPETTSHNPLKKTMMHECNFHMPLQMHIHRIYLCIARLANEVSAGPKDEKAFKPYGLRSPKEFAPHTPRHHSNKSKKPQEPQQESHCLDLGQLSRDLTSSLQP</sequence>
<evidence type="ECO:0000313" key="2">
    <source>
        <dbReference type="EMBL" id="KAK4127184.1"/>
    </source>
</evidence>
<evidence type="ECO:0000313" key="3">
    <source>
        <dbReference type="Proteomes" id="UP001302602"/>
    </source>
</evidence>
<reference evidence="2" key="2">
    <citation type="submission" date="2023-05" db="EMBL/GenBank/DDBJ databases">
        <authorList>
            <consortium name="Lawrence Berkeley National Laboratory"/>
            <person name="Steindorff A."/>
            <person name="Hensen N."/>
            <person name="Bonometti L."/>
            <person name="Westerberg I."/>
            <person name="Brannstrom I.O."/>
            <person name="Guillou S."/>
            <person name="Cros-Aarteil S."/>
            <person name="Calhoun S."/>
            <person name="Haridas S."/>
            <person name="Kuo A."/>
            <person name="Mondo S."/>
            <person name="Pangilinan J."/>
            <person name="Riley R."/>
            <person name="Labutti K."/>
            <person name="Andreopoulos B."/>
            <person name="Lipzen A."/>
            <person name="Chen C."/>
            <person name="Yanf M."/>
            <person name="Daum C."/>
            <person name="Ng V."/>
            <person name="Clum A."/>
            <person name="Ohm R."/>
            <person name="Martin F."/>
            <person name="Silar P."/>
            <person name="Natvig D."/>
            <person name="Lalanne C."/>
            <person name="Gautier V."/>
            <person name="Ament-Velasquez S.L."/>
            <person name="Kruys A."/>
            <person name="Hutchinson M.I."/>
            <person name="Powell A.J."/>
            <person name="Barry K."/>
            <person name="Miller A.N."/>
            <person name="Grigoriev I.V."/>
            <person name="Debuchy R."/>
            <person name="Gladieux P."/>
            <person name="Thoren M.H."/>
            <person name="Johannesson H."/>
        </authorList>
    </citation>
    <scope>NUCLEOTIDE SEQUENCE</scope>
    <source>
        <strain evidence="2">CBS 731.68</strain>
    </source>
</reference>
<accession>A0AAN6U6Q3</accession>